<dbReference type="EMBL" id="CAJVPD010000249">
    <property type="protein sequence ID" value="CAG8395357.1"/>
    <property type="molecule type" value="Genomic_DNA"/>
</dbReference>
<dbReference type="PANTHER" id="PTHR36091">
    <property type="entry name" value="ALTERED INHERITANCE OF MITOCHONDRIA PROTEIN 9, MITOCHONDRIAL"/>
    <property type="match status" value="1"/>
</dbReference>
<dbReference type="PANTHER" id="PTHR36091:SF1">
    <property type="entry name" value="ALTERED INHERITANCE OF MITOCHONDRIA PROTEIN 9, MITOCHONDRIAL"/>
    <property type="match status" value="1"/>
</dbReference>
<sequence>MIHNHRATTDFTIEFDPFAYTSGRWLNRDELERKSRHVKFDFSALCEKAVSLCPGATQIIEHEKKEGGFNKVFIFSMDTGARVVARIPTSIAGPPRLATNSEVATIMYSKILDWNDTSSNPIGAEYIIQEHVTGVQLHQKWPEMNSHHHMLCTKALSLAIKKMASLDFPAYGSLYFSDAPLESSKKIPLEDGFCIGPHCSSVFWNCNPGEIALYGGPGTDCGPCKFEDFSIYLVSGSDSKVVILGKTLTSYCRGLLQTGATRLPKHDAANSEQLSYQGSIQDHLSLLEISKKVMEKLMKDERAQNAAAPVLVHPDYHKRNIYVSEEDPTTITGLIDWKSASVEPAFLYADESPDFAALLEELEDDTFRQDDLKAPGQKEKEEKDLMICYQTYDVLMKGVVPKMRPARLLDPRLFRIFKYCHTSWRDSAAAMRQELIDLSTHWTQLGLESQGPCPYSPTPEELSRHASLNSNSDGWVPDEAWDAAKDAHRAAYDEWIQTARESEARGESMTVAKKEKLWPFDAR</sequence>
<proteinExistence type="inferred from homology"/>
<keyword evidence="5" id="KW-0496">Mitochondrion</keyword>
<dbReference type="GO" id="GO:0005739">
    <property type="term" value="C:mitochondrion"/>
    <property type="evidence" value="ECO:0007669"/>
    <property type="project" value="UniProtKB-SubCell"/>
</dbReference>
<comment type="similarity">
    <text evidence="2">Belongs to the AIM9 family.</text>
</comment>
<evidence type="ECO:0000256" key="4">
    <source>
        <dbReference type="ARBA" id="ARBA00022946"/>
    </source>
</evidence>
<dbReference type="OrthoDB" id="3561359at2759"/>
<evidence type="ECO:0000259" key="8">
    <source>
        <dbReference type="Pfam" id="PF01636"/>
    </source>
</evidence>
<gene>
    <name evidence="9" type="ORF">PSALAMII_LOCUS7092</name>
</gene>
<protein>
    <recommendedName>
        <fullName evidence="3">Altered inheritance of mitochondria protein 9, mitochondrial</fullName>
    </recommendedName>
    <alternativeName>
        <fullName evidence="6">Found in mitochondrial proteome protein 29</fullName>
    </alternativeName>
</protein>
<dbReference type="Proteomes" id="UP001152592">
    <property type="component" value="Unassembled WGS sequence"/>
</dbReference>
<accession>A0A9W4NQN1</accession>
<evidence type="ECO:0000256" key="3">
    <source>
        <dbReference type="ARBA" id="ARBA00016197"/>
    </source>
</evidence>
<organism evidence="9 10">
    <name type="scientific">Penicillium salamii</name>
    <dbReference type="NCBI Taxonomy" id="1612424"/>
    <lineage>
        <taxon>Eukaryota</taxon>
        <taxon>Fungi</taxon>
        <taxon>Dikarya</taxon>
        <taxon>Ascomycota</taxon>
        <taxon>Pezizomycotina</taxon>
        <taxon>Eurotiomycetes</taxon>
        <taxon>Eurotiomycetidae</taxon>
        <taxon>Eurotiales</taxon>
        <taxon>Aspergillaceae</taxon>
        <taxon>Penicillium</taxon>
    </lineage>
</organism>
<evidence type="ECO:0000256" key="1">
    <source>
        <dbReference type="ARBA" id="ARBA00004173"/>
    </source>
</evidence>
<evidence type="ECO:0000256" key="7">
    <source>
        <dbReference type="SAM" id="MobiDB-lite"/>
    </source>
</evidence>
<dbReference type="InterPro" id="IPR011009">
    <property type="entry name" value="Kinase-like_dom_sf"/>
</dbReference>
<reference evidence="9" key="1">
    <citation type="submission" date="2021-07" db="EMBL/GenBank/DDBJ databases">
        <authorList>
            <person name="Branca A.L. A."/>
        </authorList>
    </citation>
    <scope>NUCLEOTIDE SEQUENCE</scope>
</reference>
<dbReference type="SUPFAM" id="SSF56112">
    <property type="entry name" value="Protein kinase-like (PK-like)"/>
    <property type="match status" value="1"/>
</dbReference>
<evidence type="ECO:0000313" key="10">
    <source>
        <dbReference type="Proteomes" id="UP001152592"/>
    </source>
</evidence>
<evidence type="ECO:0000313" key="9">
    <source>
        <dbReference type="EMBL" id="CAG8395357.1"/>
    </source>
</evidence>
<dbReference type="AlphaFoldDB" id="A0A9W4NQN1"/>
<comment type="caution">
    <text evidence="9">The sequence shown here is derived from an EMBL/GenBank/DDBJ whole genome shotgun (WGS) entry which is preliminary data.</text>
</comment>
<feature type="domain" description="Aminoglycoside phosphotransferase" evidence="8">
    <location>
        <begin position="293"/>
        <end position="344"/>
    </location>
</feature>
<name>A0A9W4NQN1_9EURO</name>
<comment type="subcellular location">
    <subcellularLocation>
        <location evidence="1">Mitochondrion</location>
    </subcellularLocation>
</comment>
<dbReference type="Pfam" id="PF01636">
    <property type="entry name" value="APH"/>
    <property type="match status" value="1"/>
</dbReference>
<evidence type="ECO:0000256" key="5">
    <source>
        <dbReference type="ARBA" id="ARBA00023128"/>
    </source>
</evidence>
<feature type="region of interest" description="Disordered" evidence="7">
    <location>
        <begin position="450"/>
        <end position="471"/>
    </location>
</feature>
<dbReference type="InterPro" id="IPR002575">
    <property type="entry name" value="Aminoglycoside_PTrfase"/>
</dbReference>
<evidence type="ECO:0000256" key="2">
    <source>
        <dbReference type="ARBA" id="ARBA00005543"/>
    </source>
</evidence>
<evidence type="ECO:0000256" key="6">
    <source>
        <dbReference type="ARBA" id="ARBA00031849"/>
    </source>
</evidence>
<dbReference type="InterPro" id="IPR051035">
    <property type="entry name" value="Mito_inheritance_9"/>
</dbReference>
<dbReference type="Gene3D" id="3.90.1200.10">
    <property type="match status" value="1"/>
</dbReference>
<keyword evidence="4" id="KW-0809">Transit peptide</keyword>